<gene>
    <name evidence="1" type="ordered locus">LILAB_17340</name>
</gene>
<dbReference type="EMBL" id="CP002830">
    <property type="protein sequence ID" value="AEI65371.1"/>
    <property type="molecule type" value="Genomic_DNA"/>
</dbReference>
<proteinExistence type="predicted"/>
<accession>F8CNZ2</accession>
<evidence type="ECO:0000313" key="1">
    <source>
        <dbReference type="EMBL" id="AEI65371.1"/>
    </source>
</evidence>
<protein>
    <submittedName>
        <fullName evidence="1">Uncharacterized protein</fullName>
    </submittedName>
</protein>
<sequence>MSDSAKILGQMREILSGDASLAPSERQDALAEVQVIEAQLQKTKPNGHMVKESLDVLAKVGSIGRFAIKLSELLGPLLLG</sequence>
<evidence type="ECO:0000313" key="2">
    <source>
        <dbReference type="Proteomes" id="UP000000488"/>
    </source>
</evidence>
<dbReference type="KEGG" id="mfu:LILAB_17340"/>
<reference evidence="1 2" key="1">
    <citation type="journal article" date="2011" name="J. Bacteriol.">
        <title>Genome sequence of the halotolerant marine bacterium Myxococcus fulvus HW-1.</title>
        <authorList>
            <person name="Li Z.F."/>
            <person name="Li X."/>
            <person name="Liu H."/>
            <person name="Liu X."/>
            <person name="Han K."/>
            <person name="Wu Z.H."/>
            <person name="Hu W."/>
            <person name="Li F.F."/>
            <person name="Li Y.Z."/>
        </authorList>
    </citation>
    <scope>NUCLEOTIDE SEQUENCE [LARGE SCALE GENOMIC DNA]</scope>
    <source>
        <strain evidence="2">ATCC BAA-855 / HW-1</strain>
    </source>
</reference>
<name>F8CNZ2_MYXFH</name>
<dbReference type="HOGENOM" id="CLU_2586017_0_0_7"/>
<dbReference type="AlphaFoldDB" id="F8CNZ2"/>
<organism evidence="1 2">
    <name type="scientific">Myxococcus fulvus (strain ATCC BAA-855 / HW-1)</name>
    <dbReference type="NCBI Taxonomy" id="483219"/>
    <lineage>
        <taxon>Bacteria</taxon>
        <taxon>Pseudomonadati</taxon>
        <taxon>Myxococcota</taxon>
        <taxon>Myxococcia</taxon>
        <taxon>Myxococcales</taxon>
        <taxon>Cystobacterineae</taxon>
        <taxon>Myxococcaceae</taxon>
        <taxon>Myxococcus</taxon>
    </lineage>
</organism>
<dbReference type="Proteomes" id="UP000000488">
    <property type="component" value="Chromosome"/>
</dbReference>